<evidence type="ECO:0000313" key="2">
    <source>
        <dbReference type="Proteomes" id="UP001319080"/>
    </source>
</evidence>
<comment type="caution">
    <text evidence="1">The sequence shown here is derived from an EMBL/GenBank/DDBJ whole genome shotgun (WGS) entry which is preliminary data.</text>
</comment>
<dbReference type="AlphaFoldDB" id="A0AAP2DZX6"/>
<accession>A0AAP2DZX6</accession>
<evidence type="ECO:0000313" key="1">
    <source>
        <dbReference type="EMBL" id="MBT1709353.1"/>
    </source>
</evidence>
<name>A0AAP2DZX6_9BACT</name>
<organism evidence="1 2">
    <name type="scientific">Dawidia cretensis</name>
    <dbReference type="NCBI Taxonomy" id="2782350"/>
    <lineage>
        <taxon>Bacteria</taxon>
        <taxon>Pseudomonadati</taxon>
        <taxon>Bacteroidota</taxon>
        <taxon>Cytophagia</taxon>
        <taxon>Cytophagales</taxon>
        <taxon>Chryseotaleaceae</taxon>
        <taxon>Dawidia</taxon>
    </lineage>
</organism>
<dbReference type="EMBL" id="JAHESE010000012">
    <property type="protein sequence ID" value="MBT1709353.1"/>
    <property type="molecule type" value="Genomic_DNA"/>
</dbReference>
<proteinExistence type="predicted"/>
<dbReference type="RefSeq" id="WP_254084928.1">
    <property type="nucleotide sequence ID" value="NZ_JAHESE010000012.1"/>
</dbReference>
<keyword evidence="2" id="KW-1185">Reference proteome</keyword>
<protein>
    <submittedName>
        <fullName evidence="1">Uncharacterized protein</fullName>
    </submittedName>
</protein>
<reference evidence="1 2" key="1">
    <citation type="submission" date="2021-05" db="EMBL/GenBank/DDBJ databases">
        <title>A Polyphasic approach of four new species of the genus Ohtaekwangia: Ohtaekwangia histidinii sp. nov., Ohtaekwangia cretensis sp. nov., Ohtaekwangia indiensis sp. nov., Ohtaekwangia reichenbachii sp. nov. from diverse environment.</title>
        <authorList>
            <person name="Octaviana S."/>
        </authorList>
    </citation>
    <scope>NUCLEOTIDE SEQUENCE [LARGE SCALE GENOMIC DNA]</scope>
    <source>
        <strain evidence="1 2">PWU5</strain>
    </source>
</reference>
<gene>
    <name evidence="1" type="ORF">KK062_14015</name>
</gene>
<sequence>MSQAASIETYLYQEDLYSLPPRVLVIVSDPWEKLTEAEQTTLTKMITALRLNIATVQIITRTAFTVADLAAYAPTRVIALGATLQGSNRLYESFTHDGLPVVVADALPRLDDLKKKNLWLALRQMFGV</sequence>
<dbReference type="Proteomes" id="UP001319080">
    <property type="component" value="Unassembled WGS sequence"/>
</dbReference>